<organism evidence="1 2">
    <name type="scientific">Trematosphaeria pertusa</name>
    <dbReference type="NCBI Taxonomy" id="390896"/>
    <lineage>
        <taxon>Eukaryota</taxon>
        <taxon>Fungi</taxon>
        <taxon>Dikarya</taxon>
        <taxon>Ascomycota</taxon>
        <taxon>Pezizomycotina</taxon>
        <taxon>Dothideomycetes</taxon>
        <taxon>Pleosporomycetidae</taxon>
        <taxon>Pleosporales</taxon>
        <taxon>Massarineae</taxon>
        <taxon>Trematosphaeriaceae</taxon>
        <taxon>Trematosphaeria</taxon>
    </lineage>
</organism>
<dbReference type="Proteomes" id="UP000800094">
    <property type="component" value="Unassembled WGS sequence"/>
</dbReference>
<sequence length="230" mass="26018">MHEKSKVTALDRCAPRRLSLLRWSILDDAEEGLRPAADTRSYIYRPHRHGWRSGSSLRNLVGAGSPNASAVTALSRATLRDNALFNYTVTYRTSTASREYESWRSMLSSHAMETSRNRPFLKVRYSIRQEIKNDYGLPTRFPLVQMRSAFHSRYGKFLAMCLRTFIARLSILASPSFRTHAAFRVAVSLRRTPLARAPERDRAGAELSLRSDTCGISPPILVLRSGLVCN</sequence>
<evidence type="ECO:0000313" key="1">
    <source>
        <dbReference type="EMBL" id="KAF2242881.1"/>
    </source>
</evidence>
<accession>A0A6A6HXW7</accession>
<dbReference type="GeneID" id="54572849"/>
<protein>
    <submittedName>
        <fullName evidence="1">Uncharacterized protein</fullName>
    </submittedName>
</protein>
<dbReference type="EMBL" id="ML987206">
    <property type="protein sequence ID" value="KAF2242881.1"/>
    <property type="molecule type" value="Genomic_DNA"/>
</dbReference>
<gene>
    <name evidence="1" type="ORF">BU26DRAFT_120655</name>
</gene>
<dbReference type="AlphaFoldDB" id="A0A6A6HXW7"/>
<keyword evidence="2" id="KW-1185">Reference proteome</keyword>
<name>A0A6A6HXW7_9PLEO</name>
<reference evidence="1" key="1">
    <citation type="journal article" date="2020" name="Stud. Mycol.">
        <title>101 Dothideomycetes genomes: a test case for predicting lifestyles and emergence of pathogens.</title>
        <authorList>
            <person name="Haridas S."/>
            <person name="Albert R."/>
            <person name="Binder M."/>
            <person name="Bloem J."/>
            <person name="Labutti K."/>
            <person name="Salamov A."/>
            <person name="Andreopoulos B."/>
            <person name="Baker S."/>
            <person name="Barry K."/>
            <person name="Bills G."/>
            <person name="Bluhm B."/>
            <person name="Cannon C."/>
            <person name="Castanera R."/>
            <person name="Culley D."/>
            <person name="Daum C."/>
            <person name="Ezra D."/>
            <person name="Gonzalez J."/>
            <person name="Henrissat B."/>
            <person name="Kuo A."/>
            <person name="Liang C."/>
            <person name="Lipzen A."/>
            <person name="Lutzoni F."/>
            <person name="Magnuson J."/>
            <person name="Mondo S."/>
            <person name="Nolan M."/>
            <person name="Ohm R."/>
            <person name="Pangilinan J."/>
            <person name="Park H.-J."/>
            <person name="Ramirez L."/>
            <person name="Alfaro M."/>
            <person name="Sun H."/>
            <person name="Tritt A."/>
            <person name="Yoshinaga Y."/>
            <person name="Zwiers L.-H."/>
            <person name="Turgeon B."/>
            <person name="Goodwin S."/>
            <person name="Spatafora J."/>
            <person name="Crous P."/>
            <person name="Grigoriev I."/>
        </authorList>
    </citation>
    <scope>NUCLEOTIDE SEQUENCE</scope>
    <source>
        <strain evidence="1">CBS 122368</strain>
    </source>
</reference>
<evidence type="ECO:0000313" key="2">
    <source>
        <dbReference type="Proteomes" id="UP000800094"/>
    </source>
</evidence>
<proteinExistence type="predicted"/>
<dbReference type="RefSeq" id="XP_033677885.1">
    <property type="nucleotide sequence ID" value="XM_033819519.1"/>
</dbReference>